<dbReference type="EMBL" id="BAAAQD010000009">
    <property type="protein sequence ID" value="GAA1524261.1"/>
    <property type="molecule type" value="Genomic_DNA"/>
</dbReference>
<dbReference type="Gene3D" id="1.10.10.10">
    <property type="entry name" value="Winged helix-like DNA-binding domain superfamily/Winged helix DNA-binding domain"/>
    <property type="match status" value="1"/>
</dbReference>
<comment type="similarity">
    <text evidence="1">Belongs to the ROK (NagC/XylR) family.</text>
</comment>
<proteinExistence type="inferred from homology"/>
<dbReference type="Pfam" id="PF00480">
    <property type="entry name" value="ROK"/>
    <property type="match status" value="2"/>
</dbReference>
<dbReference type="InterPro" id="IPR000600">
    <property type="entry name" value="ROK"/>
</dbReference>
<accession>A0ABN2AQU1</accession>
<comment type="caution">
    <text evidence="3">The sequence shown here is derived from an EMBL/GenBank/DDBJ whole genome shotgun (WGS) entry which is preliminary data.</text>
</comment>
<dbReference type="SMART" id="SM00419">
    <property type="entry name" value="HTH_CRP"/>
    <property type="match status" value="1"/>
</dbReference>
<dbReference type="Gene3D" id="3.30.420.40">
    <property type="match status" value="3"/>
</dbReference>
<dbReference type="InterPro" id="IPR036388">
    <property type="entry name" value="WH-like_DNA-bd_sf"/>
</dbReference>
<evidence type="ECO:0000256" key="1">
    <source>
        <dbReference type="ARBA" id="ARBA00006479"/>
    </source>
</evidence>
<sequence>MRQVGTNLPKVGQYNRAVVLDQIQLADGVSRVEIAQHTGLTPQTVSGIVRRLIDEGIVHEDGARSSSGGKPRTVLRINADAGRAVGLHFDPVELAAVVVDLLGRPLVTARRPTPRPADPAVVTAAMAELVDEVLREAGVERDRVLGLGLAAPGPIDQHVGMVISPPQLANWTRVPIKEMLATATGLDVTLDNDATAAAVGERWAGAGRGVANFAYFHLGTGVGGGLVLGHQVFRGGSMNAAEFGHTTVADDGPGCYCGNRGCLESLVNPPAIVAAAHRLLAASPAAVSSSATAPVAGSSLAADPVAKASLTAASVGRASPVAAAVVEPPPVAGAPESALAAAFRADPSTVDHPAICLAAAAGDPLAVSVIDAAAEHLATVVVNVVNIIDVDLVILGGHGIRHVEDRFRDAVVRALATRPLARHIRVVDVALSPLGVDSAVVGGAALVLHATFSPQVSALLSE</sequence>
<dbReference type="PANTHER" id="PTHR18964">
    <property type="entry name" value="ROK (REPRESSOR, ORF, KINASE) FAMILY"/>
    <property type="match status" value="1"/>
</dbReference>
<reference evidence="3 4" key="1">
    <citation type="journal article" date="2019" name="Int. J. Syst. Evol. Microbiol.">
        <title>The Global Catalogue of Microorganisms (GCM) 10K type strain sequencing project: providing services to taxonomists for standard genome sequencing and annotation.</title>
        <authorList>
            <consortium name="The Broad Institute Genomics Platform"/>
            <consortium name="The Broad Institute Genome Sequencing Center for Infectious Disease"/>
            <person name="Wu L."/>
            <person name="Ma J."/>
        </authorList>
    </citation>
    <scope>NUCLEOTIDE SEQUENCE [LARGE SCALE GENOMIC DNA]</scope>
    <source>
        <strain evidence="3 4">JCM 15933</strain>
    </source>
</reference>
<name>A0ABN2AQU1_9ACTN</name>
<dbReference type="SUPFAM" id="SSF53067">
    <property type="entry name" value="Actin-like ATPase domain"/>
    <property type="match status" value="1"/>
</dbReference>
<evidence type="ECO:0000313" key="4">
    <source>
        <dbReference type="Proteomes" id="UP001501470"/>
    </source>
</evidence>
<evidence type="ECO:0000313" key="3">
    <source>
        <dbReference type="EMBL" id="GAA1524261.1"/>
    </source>
</evidence>
<keyword evidence="4" id="KW-1185">Reference proteome</keyword>
<dbReference type="InterPro" id="IPR043129">
    <property type="entry name" value="ATPase_NBD"/>
</dbReference>
<feature type="domain" description="HTH crp-type" evidence="2">
    <location>
        <begin position="19"/>
        <end position="76"/>
    </location>
</feature>
<gene>
    <name evidence="3" type="ORF">GCM10009827_045910</name>
</gene>
<dbReference type="PANTHER" id="PTHR18964:SF149">
    <property type="entry name" value="BIFUNCTIONAL UDP-N-ACETYLGLUCOSAMINE 2-EPIMERASE_N-ACETYLMANNOSAMINE KINASE"/>
    <property type="match status" value="1"/>
</dbReference>
<dbReference type="PROSITE" id="PS01125">
    <property type="entry name" value="ROK"/>
    <property type="match status" value="1"/>
</dbReference>
<dbReference type="InterPro" id="IPR012318">
    <property type="entry name" value="HTH_CRP"/>
</dbReference>
<dbReference type="InterPro" id="IPR049874">
    <property type="entry name" value="ROK_cs"/>
</dbReference>
<protein>
    <submittedName>
        <fullName evidence="3">ROK family transcriptional regulator</fullName>
    </submittedName>
</protein>
<organism evidence="3 4">
    <name type="scientific">Dactylosporangium maewongense</name>
    <dbReference type="NCBI Taxonomy" id="634393"/>
    <lineage>
        <taxon>Bacteria</taxon>
        <taxon>Bacillati</taxon>
        <taxon>Actinomycetota</taxon>
        <taxon>Actinomycetes</taxon>
        <taxon>Micromonosporales</taxon>
        <taxon>Micromonosporaceae</taxon>
        <taxon>Dactylosporangium</taxon>
    </lineage>
</organism>
<evidence type="ECO:0000259" key="2">
    <source>
        <dbReference type="SMART" id="SM00419"/>
    </source>
</evidence>
<dbReference type="InterPro" id="IPR036390">
    <property type="entry name" value="WH_DNA-bd_sf"/>
</dbReference>
<dbReference type="Pfam" id="PF13412">
    <property type="entry name" value="HTH_24"/>
    <property type="match status" value="1"/>
</dbReference>
<dbReference type="Proteomes" id="UP001501470">
    <property type="component" value="Unassembled WGS sequence"/>
</dbReference>
<dbReference type="SUPFAM" id="SSF46785">
    <property type="entry name" value="Winged helix' DNA-binding domain"/>
    <property type="match status" value="1"/>
</dbReference>